<dbReference type="AlphaFoldDB" id="A0A6I6G478"/>
<dbReference type="KEGG" id="fls:GLV81_00750"/>
<dbReference type="EMBL" id="CP046566">
    <property type="protein sequence ID" value="QGW26827.1"/>
    <property type="molecule type" value="Genomic_DNA"/>
</dbReference>
<evidence type="ECO:0008006" key="4">
    <source>
        <dbReference type="Google" id="ProtNLM"/>
    </source>
</evidence>
<name>A0A6I6G478_9BACT</name>
<sequence>MRILTVLISLFCAQTVLAQTTPVDSLAKAKQAKAKYDYNKLNLKNRANDHFLIQFGYDSWAGAPDSLRITGLGRHLNMYVMYDMPFKTNPQWSVAIGAGLGSSNIFFEKTDIRLTSTATSKSVAFRNVADTNHFKKYKLTNVWVEAPVELRWVKNPANPNKSFKIAIGAKVGTMISAYTKGKNLQSSAGNSIYGNKYTQKTKERSFFNGTRLAGTIRVGYGAFSLYGAYQVTGLFKEGAGPEVMPYSIGLSIGGL</sequence>
<protein>
    <recommendedName>
        <fullName evidence="4">PorT family protein</fullName>
    </recommendedName>
</protein>
<keyword evidence="3" id="KW-1185">Reference proteome</keyword>
<evidence type="ECO:0000313" key="3">
    <source>
        <dbReference type="Proteomes" id="UP000426027"/>
    </source>
</evidence>
<reference evidence="2 3" key="1">
    <citation type="submission" date="2019-11" db="EMBL/GenBank/DDBJ databases">
        <authorList>
            <person name="Im W.T."/>
        </authorList>
    </citation>
    <scope>NUCLEOTIDE SEQUENCE [LARGE SCALE GENOMIC DNA]</scope>
    <source>
        <strain evidence="2 3">SB-02</strain>
    </source>
</reference>
<dbReference type="Proteomes" id="UP000426027">
    <property type="component" value="Chromosome"/>
</dbReference>
<evidence type="ECO:0000313" key="2">
    <source>
        <dbReference type="EMBL" id="QGW26827.1"/>
    </source>
</evidence>
<feature type="signal peptide" evidence="1">
    <location>
        <begin position="1"/>
        <end position="18"/>
    </location>
</feature>
<gene>
    <name evidence="2" type="ORF">GLV81_00750</name>
</gene>
<feature type="chain" id="PRO_5026209198" description="PorT family protein" evidence="1">
    <location>
        <begin position="19"/>
        <end position="255"/>
    </location>
</feature>
<organism evidence="2 3">
    <name type="scientific">Phnomibacter ginsenosidimutans</name>
    <dbReference type="NCBI Taxonomy" id="2676868"/>
    <lineage>
        <taxon>Bacteria</taxon>
        <taxon>Pseudomonadati</taxon>
        <taxon>Bacteroidota</taxon>
        <taxon>Chitinophagia</taxon>
        <taxon>Chitinophagales</taxon>
        <taxon>Chitinophagaceae</taxon>
        <taxon>Phnomibacter</taxon>
    </lineage>
</organism>
<evidence type="ECO:0000256" key="1">
    <source>
        <dbReference type="SAM" id="SignalP"/>
    </source>
</evidence>
<dbReference type="RefSeq" id="WP_157475963.1">
    <property type="nucleotide sequence ID" value="NZ_CP046566.1"/>
</dbReference>
<proteinExistence type="predicted"/>
<keyword evidence="1" id="KW-0732">Signal</keyword>
<accession>A0A6I6G478</accession>